<protein>
    <submittedName>
        <fullName evidence="3">Uncharacterized protein</fullName>
    </submittedName>
</protein>
<keyword evidence="1" id="KW-0812">Transmembrane</keyword>
<keyword evidence="4" id="KW-1185">Reference proteome</keyword>
<evidence type="ECO:0000313" key="4">
    <source>
        <dbReference type="Proteomes" id="UP000762676"/>
    </source>
</evidence>
<feature type="chain" id="PRO_5043338095" evidence="2">
    <location>
        <begin position="17"/>
        <end position="111"/>
    </location>
</feature>
<evidence type="ECO:0000313" key="3">
    <source>
        <dbReference type="EMBL" id="GFS12511.1"/>
    </source>
</evidence>
<reference evidence="3 4" key="1">
    <citation type="journal article" date="2021" name="Elife">
        <title>Chloroplast acquisition without the gene transfer in kleptoplastic sea slugs, Plakobranchus ocellatus.</title>
        <authorList>
            <person name="Maeda T."/>
            <person name="Takahashi S."/>
            <person name="Yoshida T."/>
            <person name="Shimamura S."/>
            <person name="Takaki Y."/>
            <person name="Nagai Y."/>
            <person name="Toyoda A."/>
            <person name="Suzuki Y."/>
            <person name="Arimoto A."/>
            <person name="Ishii H."/>
            <person name="Satoh N."/>
            <person name="Nishiyama T."/>
            <person name="Hasebe M."/>
            <person name="Maruyama T."/>
            <person name="Minagawa J."/>
            <person name="Obokata J."/>
            <person name="Shigenobu S."/>
        </authorList>
    </citation>
    <scope>NUCLEOTIDE SEQUENCE [LARGE SCALE GENOMIC DNA]</scope>
</reference>
<dbReference type="EMBL" id="BMAT01002727">
    <property type="protein sequence ID" value="GFS12511.1"/>
    <property type="molecule type" value="Genomic_DNA"/>
</dbReference>
<sequence length="111" mass="12069">MLFVFLEVSTFTLTQTISAPSQACATPAPVYNLTSEKLDEAVSSIVSELTINERSTSRARARYTSAPDDRASSRTMGAVSMGFIFIVLMLVLAIDAPTLFLAVKEKMENLT</sequence>
<keyword evidence="2" id="KW-0732">Signal</keyword>
<evidence type="ECO:0000256" key="2">
    <source>
        <dbReference type="SAM" id="SignalP"/>
    </source>
</evidence>
<comment type="caution">
    <text evidence="3">The sequence shown here is derived from an EMBL/GenBank/DDBJ whole genome shotgun (WGS) entry which is preliminary data.</text>
</comment>
<feature type="signal peptide" evidence="2">
    <location>
        <begin position="1"/>
        <end position="16"/>
    </location>
</feature>
<dbReference type="Proteomes" id="UP000762676">
    <property type="component" value="Unassembled WGS sequence"/>
</dbReference>
<name>A0AAV4IQN4_9GAST</name>
<proteinExistence type="predicted"/>
<evidence type="ECO:0000256" key="1">
    <source>
        <dbReference type="SAM" id="Phobius"/>
    </source>
</evidence>
<gene>
    <name evidence="3" type="ORF">ElyMa_001372800</name>
</gene>
<dbReference type="AlphaFoldDB" id="A0AAV4IQN4"/>
<accession>A0AAV4IQN4</accession>
<keyword evidence="1" id="KW-0472">Membrane</keyword>
<feature type="transmembrane region" description="Helical" evidence="1">
    <location>
        <begin position="78"/>
        <end position="103"/>
    </location>
</feature>
<keyword evidence="1" id="KW-1133">Transmembrane helix</keyword>
<organism evidence="3 4">
    <name type="scientific">Elysia marginata</name>
    <dbReference type="NCBI Taxonomy" id="1093978"/>
    <lineage>
        <taxon>Eukaryota</taxon>
        <taxon>Metazoa</taxon>
        <taxon>Spiralia</taxon>
        <taxon>Lophotrochozoa</taxon>
        <taxon>Mollusca</taxon>
        <taxon>Gastropoda</taxon>
        <taxon>Heterobranchia</taxon>
        <taxon>Euthyneura</taxon>
        <taxon>Panpulmonata</taxon>
        <taxon>Sacoglossa</taxon>
        <taxon>Placobranchoidea</taxon>
        <taxon>Plakobranchidae</taxon>
        <taxon>Elysia</taxon>
    </lineage>
</organism>